<reference evidence="1 2" key="1">
    <citation type="journal article" date="2020" name="IScience">
        <title>Genome Sequencing of the Endangered Kingdonia uniflora (Circaeasteraceae, Ranunculales) Reveals Potential Mechanisms of Evolutionary Specialization.</title>
        <authorList>
            <person name="Sun Y."/>
            <person name="Deng T."/>
            <person name="Zhang A."/>
            <person name="Moore M.J."/>
            <person name="Landis J.B."/>
            <person name="Lin N."/>
            <person name="Zhang H."/>
            <person name="Zhang X."/>
            <person name="Huang J."/>
            <person name="Zhang X."/>
            <person name="Sun H."/>
            <person name="Wang H."/>
        </authorList>
    </citation>
    <scope>NUCLEOTIDE SEQUENCE [LARGE SCALE GENOMIC DNA]</scope>
    <source>
        <strain evidence="1">TB1705</strain>
        <tissue evidence="1">Leaf</tissue>
    </source>
</reference>
<evidence type="ECO:0000313" key="2">
    <source>
        <dbReference type="Proteomes" id="UP000541444"/>
    </source>
</evidence>
<organism evidence="1 2">
    <name type="scientific">Kingdonia uniflora</name>
    <dbReference type="NCBI Taxonomy" id="39325"/>
    <lineage>
        <taxon>Eukaryota</taxon>
        <taxon>Viridiplantae</taxon>
        <taxon>Streptophyta</taxon>
        <taxon>Embryophyta</taxon>
        <taxon>Tracheophyta</taxon>
        <taxon>Spermatophyta</taxon>
        <taxon>Magnoliopsida</taxon>
        <taxon>Ranunculales</taxon>
        <taxon>Circaeasteraceae</taxon>
        <taxon>Kingdonia</taxon>
    </lineage>
</organism>
<dbReference type="Proteomes" id="UP000541444">
    <property type="component" value="Unassembled WGS sequence"/>
</dbReference>
<comment type="caution">
    <text evidence="1">The sequence shown here is derived from an EMBL/GenBank/DDBJ whole genome shotgun (WGS) entry which is preliminary data.</text>
</comment>
<dbReference type="OrthoDB" id="9948461at2759"/>
<evidence type="ECO:0000313" key="1">
    <source>
        <dbReference type="EMBL" id="KAF6152215.1"/>
    </source>
</evidence>
<sequence>MLYILLSGVPPFWAESEHGIFNAILRGHVDFTGVPWPQFLLLEKLKKDKDALIVKLDMCEKEKHAAVGKLKLIETELDKLILDLTFTKQKLEVFLHGAKNFDKMLSMSKNGTNKRGLGFDEQNAKSTPQITKFVKATLVPYLPKQSVTNAPHRQTKQFFIFHVFYCEVCGRKGHLAPYYRYVPQFRGRNNLQLEKGKPH</sequence>
<accession>A0A7J7MBE1</accession>
<proteinExistence type="predicted"/>
<gene>
    <name evidence="1" type="ORF">GIB67_002912</name>
</gene>
<dbReference type="EMBL" id="JACGCM010001647">
    <property type="protein sequence ID" value="KAF6152215.1"/>
    <property type="molecule type" value="Genomic_DNA"/>
</dbReference>
<name>A0A7J7MBE1_9MAGN</name>
<evidence type="ECO:0008006" key="3">
    <source>
        <dbReference type="Google" id="ProtNLM"/>
    </source>
</evidence>
<dbReference type="AlphaFoldDB" id="A0A7J7MBE1"/>
<keyword evidence="2" id="KW-1185">Reference proteome</keyword>
<protein>
    <recommendedName>
        <fullName evidence="3">Protein kinase domain-containing protein</fullName>
    </recommendedName>
</protein>